<keyword evidence="9" id="KW-1185">Reference proteome</keyword>
<organism evidence="8 9">
    <name type="scientific">Nitrosarchaeum koreense MY1</name>
    <dbReference type="NCBI Taxonomy" id="1001994"/>
    <lineage>
        <taxon>Archaea</taxon>
        <taxon>Nitrososphaerota</taxon>
        <taxon>Nitrososphaeria</taxon>
        <taxon>Nitrosopumilales</taxon>
        <taxon>Nitrosopumilaceae</taxon>
        <taxon>Nitrosarchaeum</taxon>
    </lineage>
</organism>
<name>F9CVY0_9ARCH</name>
<dbReference type="PRINTS" id="PR00368">
    <property type="entry name" value="FADPNR"/>
</dbReference>
<keyword evidence="2" id="KW-0274">FAD</keyword>
<dbReference type="PROSITE" id="PS00573">
    <property type="entry name" value="PYRIDINE_REDOX_2"/>
    <property type="match status" value="1"/>
</dbReference>
<sequence>MKFKGVHMMAADSSATIQENKGEPPKMPDKKKTKFDIIIIGAGPSGYTAGIYSSRAGYDTLILSGILPGGQLVNTTEVENYPGFEKGIMGPDLMIEMRKQTQRMGTTIIDDEVVDVDFRHKPFKVLTASEEYEGRAVIIATGANPRKIGLDSEQTFAGKGVSYCATCDGPFFRNQELIVVGGGDSAIEEATFLTKFATTVHLVHRREELRASKIMQERAFNNNKIKFHWNQEVIDIKGDQKMRQAVLKNIKTGEEKTLDVGGLFVAIGHEPNTKLFKKQIELDNEGYVILKNKTHTNIEGVFAAGDVHDRNYRQAITAAGYGCMAAIDVDKYLTEES</sequence>
<dbReference type="Proteomes" id="UP000004440">
    <property type="component" value="Unassembled WGS sequence"/>
</dbReference>
<evidence type="ECO:0000256" key="4">
    <source>
        <dbReference type="ARBA" id="ARBA00023157"/>
    </source>
</evidence>
<dbReference type="PRINTS" id="PR00469">
    <property type="entry name" value="PNDRDTASEII"/>
</dbReference>
<keyword evidence="3" id="KW-0560">Oxidoreductase</keyword>
<evidence type="ECO:0000256" key="2">
    <source>
        <dbReference type="ARBA" id="ARBA00022827"/>
    </source>
</evidence>
<dbReference type="GO" id="GO:0004791">
    <property type="term" value="F:thioredoxin-disulfide reductase (NADPH) activity"/>
    <property type="evidence" value="ECO:0007669"/>
    <property type="project" value="InterPro"/>
</dbReference>
<proteinExistence type="predicted"/>
<dbReference type="EMBL" id="AFPU01000001">
    <property type="protein sequence ID" value="EGP93432.1"/>
    <property type="molecule type" value="Genomic_DNA"/>
</dbReference>
<keyword evidence="5" id="KW-0676">Redox-active center</keyword>
<dbReference type="PANTHER" id="PTHR48105">
    <property type="entry name" value="THIOREDOXIN REDUCTASE 1-RELATED-RELATED"/>
    <property type="match status" value="1"/>
</dbReference>
<dbReference type="NCBIfam" id="TIGR01292">
    <property type="entry name" value="TRX_reduct"/>
    <property type="match status" value="1"/>
</dbReference>
<comment type="caution">
    <text evidence="8">The sequence shown here is derived from an EMBL/GenBank/DDBJ whole genome shotgun (WGS) entry which is preliminary data.</text>
</comment>
<dbReference type="Pfam" id="PF07992">
    <property type="entry name" value="Pyr_redox_2"/>
    <property type="match status" value="1"/>
</dbReference>
<dbReference type="PATRIC" id="fig|1001994.6.peg.652"/>
<dbReference type="InterPro" id="IPR008255">
    <property type="entry name" value="Pyr_nucl-diS_OxRdtase_2_AS"/>
</dbReference>
<dbReference type="InterPro" id="IPR005982">
    <property type="entry name" value="Thioredox_Rdtase"/>
</dbReference>
<keyword evidence="1" id="KW-0285">Flavoprotein</keyword>
<feature type="domain" description="FAD/NAD(P)-binding" evidence="7">
    <location>
        <begin position="35"/>
        <end position="320"/>
    </location>
</feature>
<dbReference type="STRING" id="1001994.MY1_0669"/>
<dbReference type="InterPro" id="IPR036188">
    <property type="entry name" value="FAD/NAD-bd_sf"/>
</dbReference>
<protein>
    <submittedName>
        <fullName evidence="8">Thioredoxin reductase</fullName>
    </submittedName>
</protein>
<feature type="region of interest" description="Disordered" evidence="6">
    <location>
        <begin position="1"/>
        <end position="30"/>
    </location>
</feature>
<evidence type="ECO:0000313" key="9">
    <source>
        <dbReference type="Proteomes" id="UP000004440"/>
    </source>
</evidence>
<feature type="compositionally biased region" description="Basic and acidic residues" evidence="6">
    <location>
        <begin position="20"/>
        <end position="30"/>
    </location>
</feature>
<evidence type="ECO:0000259" key="7">
    <source>
        <dbReference type="Pfam" id="PF07992"/>
    </source>
</evidence>
<evidence type="ECO:0000313" key="8">
    <source>
        <dbReference type="EMBL" id="EGP93432.1"/>
    </source>
</evidence>
<gene>
    <name evidence="8" type="ORF">MY1_0669</name>
</gene>
<accession>F9CVY0</accession>
<dbReference type="InterPro" id="IPR050097">
    <property type="entry name" value="Ferredoxin-NADP_redctase_2"/>
</dbReference>
<evidence type="ECO:0000256" key="1">
    <source>
        <dbReference type="ARBA" id="ARBA00022630"/>
    </source>
</evidence>
<dbReference type="AlphaFoldDB" id="F9CVY0"/>
<dbReference type="Gene3D" id="3.50.50.60">
    <property type="entry name" value="FAD/NAD(P)-binding domain"/>
    <property type="match status" value="2"/>
</dbReference>
<dbReference type="SUPFAM" id="SSF51905">
    <property type="entry name" value="FAD/NAD(P)-binding domain"/>
    <property type="match status" value="1"/>
</dbReference>
<evidence type="ECO:0000256" key="6">
    <source>
        <dbReference type="SAM" id="MobiDB-lite"/>
    </source>
</evidence>
<evidence type="ECO:0000256" key="5">
    <source>
        <dbReference type="ARBA" id="ARBA00023284"/>
    </source>
</evidence>
<keyword evidence="4" id="KW-1015">Disulfide bond</keyword>
<dbReference type="InterPro" id="IPR023753">
    <property type="entry name" value="FAD/NAD-binding_dom"/>
</dbReference>
<dbReference type="GO" id="GO:0019430">
    <property type="term" value="P:removal of superoxide radicals"/>
    <property type="evidence" value="ECO:0007669"/>
    <property type="project" value="InterPro"/>
</dbReference>
<evidence type="ECO:0000256" key="3">
    <source>
        <dbReference type="ARBA" id="ARBA00023002"/>
    </source>
</evidence>
<reference evidence="8 9" key="1">
    <citation type="journal article" date="2011" name="J. Bacteriol.">
        <title>Genome Sequence of an Ammonia-Oxidizing Soil Archaeon, "Candidatus Nitrosoarchaeum koreensis" MY1.</title>
        <authorList>
            <person name="Kim B.K."/>
            <person name="Jung M.Y."/>
            <person name="Yu D.S."/>
            <person name="Park S.J."/>
            <person name="Oh T.K."/>
            <person name="Rhee S.K."/>
            <person name="Kim J.F."/>
        </authorList>
    </citation>
    <scope>NUCLEOTIDE SEQUENCE [LARGE SCALE GENOMIC DNA]</scope>
    <source>
        <strain evidence="8 9">MY1</strain>
    </source>
</reference>
<dbReference type="GO" id="GO:0005737">
    <property type="term" value="C:cytoplasm"/>
    <property type="evidence" value="ECO:0007669"/>
    <property type="project" value="InterPro"/>
</dbReference>